<reference evidence="2" key="1">
    <citation type="submission" date="2020-02" db="EMBL/GenBank/DDBJ databases">
        <authorList>
            <person name="Meier V. D."/>
        </authorList>
    </citation>
    <scope>NUCLEOTIDE SEQUENCE</scope>
    <source>
        <strain evidence="2">AVDCRST_MAG65</strain>
    </source>
</reference>
<dbReference type="SUPFAM" id="SSF50249">
    <property type="entry name" value="Nucleic acid-binding proteins"/>
    <property type="match status" value="1"/>
</dbReference>
<proteinExistence type="predicted"/>
<protein>
    <recommendedName>
        <fullName evidence="1">RNase II-type exonuclease C-terminal S1 domain-containing protein</fullName>
    </recommendedName>
</protein>
<name>A0A6J4SGL5_9ACTN</name>
<evidence type="ECO:0000259" key="1">
    <source>
        <dbReference type="Pfam" id="PF18614"/>
    </source>
</evidence>
<dbReference type="AlphaFoldDB" id="A0A6J4SGL5"/>
<dbReference type="InterPro" id="IPR040596">
    <property type="entry name" value="RNase_II_C_S1"/>
</dbReference>
<organism evidence="2">
    <name type="scientific">uncultured Solirubrobacteraceae bacterium</name>
    <dbReference type="NCBI Taxonomy" id="1162706"/>
    <lineage>
        <taxon>Bacteria</taxon>
        <taxon>Bacillati</taxon>
        <taxon>Actinomycetota</taxon>
        <taxon>Thermoleophilia</taxon>
        <taxon>Solirubrobacterales</taxon>
        <taxon>Solirubrobacteraceae</taxon>
        <taxon>environmental samples</taxon>
    </lineage>
</organism>
<feature type="domain" description="RNase II-type exonuclease C-terminal S1" evidence="1">
    <location>
        <begin position="23"/>
        <end position="51"/>
    </location>
</feature>
<feature type="non-terminal residue" evidence="2">
    <location>
        <position position="1"/>
    </location>
</feature>
<gene>
    <name evidence="2" type="ORF">AVDCRST_MAG65-2424</name>
</gene>
<dbReference type="Pfam" id="PF18614">
    <property type="entry name" value="RNase_II_C_S1"/>
    <property type="match status" value="1"/>
</dbReference>
<evidence type="ECO:0000313" key="2">
    <source>
        <dbReference type="EMBL" id="CAA9498347.1"/>
    </source>
</evidence>
<sequence length="56" mass="6201">LPVRKLGGDWWQLNELATMLVGAGTGRALRLGDPVRVRVERVDAARGRVDLIHVQL</sequence>
<dbReference type="InterPro" id="IPR012340">
    <property type="entry name" value="NA-bd_OB-fold"/>
</dbReference>
<dbReference type="EMBL" id="CADCVL010000398">
    <property type="protein sequence ID" value="CAA9498347.1"/>
    <property type="molecule type" value="Genomic_DNA"/>
</dbReference>
<accession>A0A6J4SGL5</accession>
<dbReference type="Gene3D" id="2.40.50.140">
    <property type="entry name" value="Nucleic acid-binding proteins"/>
    <property type="match status" value="1"/>
</dbReference>